<feature type="signal peptide" evidence="3">
    <location>
        <begin position="1"/>
        <end position="27"/>
    </location>
</feature>
<reference evidence="5" key="1">
    <citation type="journal article" date="2020" name="mSystems">
        <title>Genome- and Community-Level Interaction Insights into Carbon Utilization and Element Cycling Functions of Hydrothermarchaeota in Hydrothermal Sediment.</title>
        <authorList>
            <person name="Zhou Z."/>
            <person name="Liu Y."/>
            <person name="Xu W."/>
            <person name="Pan J."/>
            <person name="Luo Z.H."/>
            <person name="Li M."/>
        </authorList>
    </citation>
    <scope>NUCLEOTIDE SEQUENCE [LARGE SCALE GENOMIC DNA]</scope>
    <source>
        <strain evidence="5">SpSt-86</strain>
    </source>
</reference>
<gene>
    <name evidence="5" type="ORF">ENW55_04495</name>
</gene>
<evidence type="ECO:0000313" key="5">
    <source>
        <dbReference type="EMBL" id="HGZ79225.1"/>
    </source>
</evidence>
<dbReference type="SUPFAM" id="SSF53822">
    <property type="entry name" value="Periplasmic binding protein-like I"/>
    <property type="match status" value="1"/>
</dbReference>
<keyword evidence="3" id="KW-0732">Signal</keyword>
<comment type="caution">
    <text evidence="5">The sequence shown here is derived from an EMBL/GenBank/DDBJ whole genome shotgun (WGS) entry which is preliminary data.</text>
</comment>
<dbReference type="InterPro" id="IPR050555">
    <property type="entry name" value="Bact_Solute-Bind_Prot2"/>
</dbReference>
<name>A0A832MPE2_9THEM</name>
<evidence type="ECO:0000259" key="4">
    <source>
        <dbReference type="Pfam" id="PF13407"/>
    </source>
</evidence>
<protein>
    <submittedName>
        <fullName evidence="5">Sugar ABC transporter substrate-binding protein</fullName>
    </submittedName>
</protein>
<organism evidence="5">
    <name type="scientific">Pseudothermotoga hypogea</name>
    <dbReference type="NCBI Taxonomy" id="57487"/>
    <lineage>
        <taxon>Bacteria</taxon>
        <taxon>Thermotogati</taxon>
        <taxon>Thermotogota</taxon>
        <taxon>Thermotogae</taxon>
        <taxon>Thermotogales</taxon>
        <taxon>Thermotogaceae</taxon>
        <taxon>Pseudothermotoga</taxon>
    </lineage>
</organism>
<dbReference type="CDD" id="cd06305">
    <property type="entry name" value="PBP1_methylthioribose_binding-like"/>
    <property type="match status" value="1"/>
</dbReference>
<evidence type="ECO:0000256" key="3">
    <source>
        <dbReference type="SAM" id="SignalP"/>
    </source>
</evidence>
<dbReference type="AlphaFoldDB" id="A0A832MPE2"/>
<accession>A0A832MPE2</accession>
<dbReference type="Gene3D" id="3.40.50.2300">
    <property type="match status" value="2"/>
</dbReference>
<proteinExistence type="inferred from homology"/>
<dbReference type="EMBL" id="DTKQ01000035">
    <property type="protein sequence ID" value="HGZ79225.1"/>
    <property type="molecule type" value="Genomic_DNA"/>
</dbReference>
<comment type="similarity">
    <text evidence="2">Belongs to the bacterial solute-binding protein 2 family.</text>
</comment>
<dbReference type="GO" id="GO:0030246">
    <property type="term" value="F:carbohydrate binding"/>
    <property type="evidence" value="ECO:0007669"/>
    <property type="project" value="TreeGrafter"/>
</dbReference>
<feature type="domain" description="Periplasmic binding protein" evidence="4">
    <location>
        <begin position="45"/>
        <end position="301"/>
    </location>
</feature>
<dbReference type="GO" id="GO:0030288">
    <property type="term" value="C:outer membrane-bounded periplasmic space"/>
    <property type="evidence" value="ECO:0007669"/>
    <property type="project" value="TreeGrafter"/>
</dbReference>
<dbReference type="InterPro" id="IPR025997">
    <property type="entry name" value="SBP_2_dom"/>
</dbReference>
<sequence length="356" mass="39185">MRTGSAKVKASLTIAVLILVVAGFAFAQASVQIPKKFENPKNVRIALVREVGEGSFFERYLAGAQSMARELGITLLEATAHGDMARMVTMVENFIAQRVDAIIIDHGRPDPLMPKILEALEKGIKVVTFDLVVDDDRVPEIEQDDLLIGYLISKQLAVDFGGKANVVYINVGGFAPLDKRDRMWQVIKWRFPGVKEVAKTGAVTGSTAADTQTRMEAVLKEKPEANAVLAMWDEFAKGAVRAIIQAGKSSQFRVYSVDITTEDIQMMIQEDSPWVATVGTDSYAVGRLAVRAAAALVGGEKLPKYLLVEPQLITREFLLQNNITNMDELVRALPALGESNLVWPNWMKALIEKNKK</sequence>
<evidence type="ECO:0000256" key="1">
    <source>
        <dbReference type="ARBA" id="ARBA00004196"/>
    </source>
</evidence>
<dbReference type="InterPro" id="IPR028082">
    <property type="entry name" value="Peripla_BP_I"/>
</dbReference>
<dbReference type="Pfam" id="PF13407">
    <property type="entry name" value="Peripla_BP_4"/>
    <property type="match status" value="1"/>
</dbReference>
<dbReference type="PANTHER" id="PTHR30036">
    <property type="entry name" value="D-XYLOSE-BINDING PERIPLASMIC PROTEIN"/>
    <property type="match status" value="1"/>
</dbReference>
<evidence type="ECO:0000256" key="2">
    <source>
        <dbReference type="ARBA" id="ARBA00007639"/>
    </source>
</evidence>
<feature type="chain" id="PRO_5032957223" evidence="3">
    <location>
        <begin position="28"/>
        <end position="356"/>
    </location>
</feature>
<comment type="subcellular location">
    <subcellularLocation>
        <location evidence="1">Cell envelope</location>
    </subcellularLocation>
</comment>
<dbReference type="PANTHER" id="PTHR30036:SF7">
    <property type="entry name" value="ABC TRANSPORTER PERIPLASMIC-BINDING PROTEIN YPHF"/>
    <property type="match status" value="1"/>
</dbReference>